<dbReference type="CDD" id="cd00257">
    <property type="entry name" value="beta-trefoil_FSCN-like"/>
    <property type="match status" value="1"/>
</dbReference>
<dbReference type="EMBL" id="CAMXCT030001151">
    <property type="protein sequence ID" value="CAL4774599.1"/>
    <property type="molecule type" value="Genomic_DNA"/>
</dbReference>
<dbReference type="AlphaFoldDB" id="A0A9P1C839"/>
<dbReference type="EMBL" id="CAMXCT020001151">
    <property type="protein sequence ID" value="CAL1140662.1"/>
    <property type="molecule type" value="Genomic_DNA"/>
</dbReference>
<reference evidence="3" key="1">
    <citation type="submission" date="2022-10" db="EMBL/GenBank/DDBJ databases">
        <authorList>
            <person name="Chen Y."/>
            <person name="Dougan E. K."/>
            <person name="Chan C."/>
            <person name="Rhodes N."/>
            <person name="Thang M."/>
        </authorList>
    </citation>
    <scope>NUCLEOTIDE SEQUENCE</scope>
</reference>
<dbReference type="SUPFAM" id="SSF50405">
    <property type="entry name" value="Actin-crosslinking proteins"/>
    <property type="match status" value="1"/>
</dbReference>
<gene>
    <name evidence="3" type="ORF">C1SCF055_LOCUS14571</name>
</gene>
<sequence>WKTWTSRVKPRREAFWQMASVGERFPSFLQKTLQETAGPERQALLAELEAARSELAAARSARAALTAERFSVEESRMKDYASEIRTLSHSNATLQAQCDMANAHLKALAAMARSTASQVRSRQALLYGLLQQTEDLEASTLGEDCEEDPEERTLKERLHRLSISCSKLRGVKPSQHLEGDRPLTTDVRTPSGAFGTERTGALSEEAQRLSQEISQLDKAAASLEEMHDVSAPALLELQQLRLHIPGSSLASLEALVSQVHELASLEEEMRSCNRENRLIHLRQEVAERQSHFGRMTHDLQAQVSHLQEEVRAFEHRRSSASVNIVNGELRELELLRQRELRHLRDQEEQLAQMERQVDGIDGMTIADTESPESLDVTKEGKQRKRKDQKEGQLLTSFDAIQTLRRGGIQVTLASSFTRDRGIISRIAAAGAASGAVVCNTFVDPTYNRTGNTGNHLKCRLLSVLRITALSVPHVPIYGFRGGVCQSIIAYGNIDCYANTAAKYYLDNGGEEHPLDQASSICGYPFQMKQHIGNAGIAMVSLFLAFLVTAYGAKIHSGKVAEMAEMAEMAMASREAAEATTSEMVALRSPLAGRYLQMNKWGIAASVPATSVDNGWTFERWVKVNVADNFALHNTYWNRFLVMTDTGLTVSNFLAEDEHAKLPEGAWFENGPGLLGASSVYSQMFKRFLTMTSGGQVGVSDVKDIQEHVVPPNHHRTTNVPEEWTVQTQTFTRSDCPNLYHAKGSSCKANVIGKTIALWNHWHNRFALINRDGWMQSSQPGNTLWDSSTWKRFLVVDAGDWEIALHSAEHNRYVSMNGQFCLASQLMDEHELNNANADERFKLVDAGNGKVALHNKQHNRFMMMNSQNQIVVSAVMNWDALPANNHDWERFVIYESDYVATGPYLMFSKMASCKPWLIGQTVSFWNPWHKRYMQMVNSQSATLLVTPQMASPESLSESSEEERFRVVDIGSRWVVCTMKFINVM</sequence>
<evidence type="ECO:0000313" key="4">
    <source>
        <dbReference type="EMBL" id="CAL4774599.1"/>
    </source>
</evidence>
<feature type="region of interest" description="Disordered" evidence="2">
    <location>
        <begin position="173"/>
        <end position="196"/>
    </location>
</feature>
<dbReference type="EMBL" id="CAMXCT010001151">
    <property type="protein sequence ID" value="CAI3987287.1"/>
    <property type="molecule type" value="Genomic_DNA"/>
</dbReference>
<evidence type="ECO:0000256" key="2">
    <source>
        <dbReference type="SAM" id="MobiDB-lite"/>
    </source>
</evidence>
<evidence type="ECO:0000313" key="5">
    <source>
        <dbReference type="Proteomes" id="UP001152797"/>
    </source>
</evidence>
<reference evidence="4 5" key="2">
    <citation type="submission" date="2024-05" db="EMBL/GenBank/DDBJ databases">
        <authorList>
            <person name="Chen Y."/>
            <person name="Shah S."/>
            <person name="Dougan E. K."/>
            <person name="Thang M."/>
            <person name="Chan C."/>
        </authorList>
    </citation>
    <scope>NUCLEOTIDE SEQUENCE [LARGE SCALE GENOMIC DNA]</scope>
</reference>
<dbReference type="InterPro" id="IPR008999">
    <property type="entry name" value="Actin-crosslinking"/>
</dbReference>
<comment type="caution">
    <text evidence="3">The sequence shown here is derived from an EMBL/GenBank/DDBJ whole genome shotgun (WGS) entry which is preliminary data.</text>
</comment>
<evidence type="ECO:0000313" key="3">
    <source>
        <dbReference type="EMBL" id="CAI3987287.1"/>
    </source>
</evidence>
<feature type="coiled-coil region" evidence="1">
    <location>
        <begin position="41"/>
        <end position="68"/>
    </location>
</feature>
<dbReference type="OrthoDB" id="448032at2759"/>
<keyword evidence="5" id="KW-1185">Reference proteome</keyword>
<keyword evidence="1" id="KW-0175">Coiled coil</keyword>
<accession>A0A9P1C839</accession>
<protein>
    <submittedName>
        <fullName evidence="4">TauD/TfdA-like domain-containing protein</fullName>
    </submittedName>
</protein>
<feature type="non-terminal residue" evidence="3">
    <location>
        <position position="983"/>
    </location>
</feature>
<dbReference type="Gene3D" id="2.80.10.50">
    <property type="match status" value="1"/>
</dbReference>
<organism evidence="3">
    <name type="scientific">Cladocopium goreaui</name>
    <dbReference type="NCBI Taxonomy" id="2562237"/>
    <lineage>
        <taxon>Eukaryota</taxon>
        <taxon>Sar</taxon>
        <taxon>Alveolata</taxon>
        <taxon>Dinophyceae</taxon>
        <taxon>Suessiales</taxon>
        <taxon>Symbiodiniaceae</taxon>
        <taxon>Cladocopium</taxon>
    </lineage>
</organism>
<dbReference type="Proteomes" id="UP001152797">
    <property type="component" value="Unassembled WGS sequence"/>
</dbReference>
<evidence type="ECO:0000256" key="1">
    <source>
        <dbReference type="SAM" id="Coils"/>
    </source>
</evidence>
<name>A0A9P1C839_9DINO</name>
<proteinExistence type="predicted"/>
<feature type="region of interest" description="Disordered" evidence="2">
    <location>
        <begin position="357"/>
        <end position="390"/>
    </location>
</feature>